<dbReference type="EnsemblMetazoa" id="RPRC007050-RA">
    <property type="protein sequence ID" value="RPRC007050-PA"/>
    <property type="gene ID" value="RPRC007050"/>
</dbReference>
<name>T1HSN0_RHOPR</name>
<organism evidence="6 7">
    <name type="scientific">Rhodnius prolixus</name>
    <name type="common">Triatomid bug</name>
    <dbReference type="NCBI Taxonomy" id="13249"/>
    <lineage>
        <taxon>Eukaryota</taxon>
        <taxon>Metazoa</taxon>
        <taxon>Ecdysozoa</taxon>
        <taxon>Arthropoda</taxon>
        <taxon>Hexapoda</taxon>
        <taxon>Insecta</taxon>
        <taxon>Pterygota</taxon>
        <taxon>Neoptera</taxon>
        <taxon>Paraneoptera</taxon>
        <taxon>Hemiptera</taxon>
        <taxon>Heteroptera</taxon>
        <taxon>Panheteroptera</taxon>
        <taxon>Cimicomorpha</taxon>
        <taxon>Reduviidae</taxon>
        <taxon>Triatominae</taxon>
        <taxon>Rhodnius</taxon>
    </lineage>
</organism>
<dbReference type="InterPro" id="IPR021774">
    <property type="entry name" value="CUPID"/>
</dbReference>
<dbReference type="STRING" id="13249.T1HSN0"/>
<evidence type="ECO:0000313" key="6">
    <source>
        <dbReference type="EnsemblMetazoa" id="RPRC007050-PA"/>
    </source>
</evidence>
<evidence type="ECO:0000256" key="3">
    <source>
        <dbReference type="ARBA" id="ARBA00023054"/>
    </source>
</evidence>
<evidence type="ECO:0000256" key="4">
    <source>
        <dbReference type="SAM" id="MobiDB-lite"/>
    </source>
</evidence>
<dbReference type="PANTHER" id="PTHR46079:SF2">
    <property type="entry name" value="FERM DOMAIN-CONTAINING PROTEIN"/>
    <property type="match status" value="1"/>
</dbReference>
<dbReference type="EMBL" id="ACPB03004822">
    <property type="status" value="NOT_ANNOTATED_CDS"/>
    <property type="molecule type" value="Genomic_DNA"/>
</dbReference>
<dbReference type="Proteomes" id="UP000015103">
    <property type="component" value="Unassembled WGS sequence"/>
</dbReference>
<comment type="subcellular location">
    <subcellularLocation>
        <location evidence="1">Cytoplasm</location>
    </subcellularLocation>
</comment>
<dbReference type="GO" id="GO:0090162">
    <property type="term" value="P:establishment of epithelial cell polarity"/>
    <property type="evidence" value="ECO:0007669"/>
    <property type="project" value="InterPro"/>
</dbReference>
<dbReference type="InParanoid" id="T1HSN0"/>
<feature type="region of interest" description="Disordered" evidence="4">
    <location>
        <begin position="130"/>
        <end position="155"/>
    </location>
</feature>
<evidence type="ECO:0000256" key="2">
    <source>
        <dbReference type="ARBA" id="ARBA00022490"/>
    </source>
</evidence>
<keyword evidence="7" id="KW-1185">Reference proteome</keyword>
<dbReference type="GO" id="GO:0005737">
    <property type="term" value="C:cytoplasm"/>
    <property type="evidence" value="ECO:0007669"/>
    <property type="project" value="UniProtKB-SubCell"/>
</dbReference>
<dbReference type="eggNOG" id="KOG3529">
    <property type="taxonomic scope" value="Eukaryota"/>
</dbReference>
<sequence length="170" mass="19455">MDWQKLYNDCDGYDLNNDELEASLCKLQNRKEVLEAKLLDKCNELKKLCFAEAELTGTFPIETPIESDESPPKIRRRIGTMFPFTDEVIKELSNSNVLGVTPLPPRNSPKRKIPWGRTLSLSQPTKLTSGELSVTTSQQQSQQQRHTWASGQPTTRTRFLKSKFNVAKKW</sequence>
<dbReference type="AlphaFoldDB" id="T1HSN0"/>
<evidence type="ECO:0000259" key="5">
    <source>
        <dbReference type="Pfam" id="PF11819"/>
    </source>
</evidence>
<dbReference type="HOGENOM" id="CLU_1572597_0_0_1"/>
<dbReference type="InterPro" id="IPR047176">
    <property type="entry name" value="FRMD4A/B"/>
</dbReference>
<accession>T1HSN0</accession>
<keyword evidence="3" id="KW-0175">Coiled coil</keyword>
<evidence type="ECO:0000256" key="1">
    <source>
        <dbReference type="ARBA" id="ARBA00004496"/>
    </source>
</evidence>
<dbReference type="VEuPathDB" id="VectorBase:RPRC007050"/>
<proteinExistence type="predicted"/>
<keyword evidence="2" id="KW-0963">Cytoplasm</keyword>
<protein>
    <submittedName>
        <fullName evidence="6">CUPID domain-containing protein</fullName>
    </submittedName>
</protein>
<dbReference type="PANTHER" id="PTHR46079">
    <property type="entry name" value="FERM DOMAIN-CONTAINING PROTEIN 4"/>
    <property type="match status" value="1"/>
</dbReference>
<feature type="domain" description="Cytohesin Ubiquitin Protein Inducing" evidence="5">
    <location>
        <begin position="19"/>
        <end position="93"/>
    </location>
</feature>
<feature type="compositionally biased region" description="Polar residues" evidence="4">
    <location>
        <begin position="145"/>
        <end position="155"/>
    </location>
</feature>
<dbReference type="Pfam" id="PF11819">
    <property type="entry name" value="CUPID"/>
    <property type="match status" value="1"/>
</dbReference>
<reference evidence="6" key="1">
    <citation type="submission" date="2015-05" db="UniProtKB">
        <authorList>
            <consortium name="EnsemblMetazoa"/>
        </authorList>
    </citation>
    <scope>IDENTIFICATION</scope>
</reference>
<evidence type="ECO:0000313" key="7">
    <source>
        <dbReference type="Proteomes" id="UP000015103"/>
    </source>
</evidence>